<organism evidence="3 4">
    <name type="scientific">Marinicella litoralis</name>
    <dbReference type="NCBI Taxonomy" id="644220"/>
    <lineage>
        <taxon>Bacteria</taxon>
        <taxon>Pseudomonadati</taxon>
        <taxon>Pseudomonadota</taxon>
        <taxon>Gammaproteobacteria</taxon>
        <taxon>Lysobacterales</taxon>
        <taxon>Marinicellaceae</taxon>
        <taxon>Marinicella</taxon>
    </lineage>
</organism>
<dbReference type="InterPro" id="IPR000594">
    <property type="entry name" value="ThiF_NAD_FAD-bd"/>
</dbReference>
<dbReference type="AlphaFoldDB" id="A0A4R6XRT5"/>
<dbReference type="GO" id="GO:0005737">
    <property type="term" value="C:cytoplasm"/>
    <property type="evidence" value="ECO:0007669"/>
    <property type="project" value="TreeGrafter"/>
</dbReference>
<evidence type="ECO:0000313" key="3">
    <source>
        <dbReference type="EMBL" id="TDR22456.1"/>
    </source>
</evidence>
<dbReference type="PROSITE" id="PS50206">
    <property type="entry name" value="RHODANESE_3"/>
    <property type="match status" value="1"/>
</dbReference>
<dbReference type="GO" id="GO:0008641">
    <property type="term" value="F:ubiquitin-like modifier activating enzyme activity"/>
    <property type="evidence" value="ECO:0007669"/>
    <property type="project" value="InterPro"/>
</dbReference>
<dbReference type="Pfam" id="PF00899">
    <property type="entry name" value="ThiF"/>
    <property type="match status" value="1"/>
</dbReference>
<dbReference type="PANTHER" id="PTHR10953">
    <property type="entry name" value="UBIQUITIN-ACTIVATING ENZYME E1"/>
    <property type="match status" value="1"/>
</dbReference>
<dbReference type="OrthoDB" id="9804286at2"/>
<keyword evidence="4" id="KW-1185">Reference proteome</keyword>
<dbReference type="CDD" id="cd00757">
    <property type="entry name" value="ThiF_MoeB_HesA_family"/>
    <property type="match status" value="1"/>
</dbReference>
<accession>A0A4R6XRT5</accession>
<dbReference type="SUPFAM" id="SSF69572">
    <property type="entry name" value="Activating enzymes of the ubiquitin-like proteins"/>
    <property type="match status" value="1"/>
</dbReference>
<comment type="similarity">
    <text evidence="1">Belongs to the HesA/MoeB/ThiF family.</text>
</comment>
<dbReference type="InterPro" id="IPR035985">
    <property type="entry name" value="Ubiquitin-activating_enz"/>
</dbReference>
<evidence type="ECO:0000313" key="4">
    <source>
        <dbReference type="Proteomes" id="UP000295724"/>
    </source>
</evidence>
<dbReference type="PANTHER" id="PTHR10953:SF102">
    <property type="entry name" value="ADENYLYLTRANSFERASE AND SULFURTRANSFERASE MOCS3"/>
    <property type="match status" value="1"/>
</dbReference>
<dbReference type="InterPro" id="IPR001763">
    <property type="entry name" value="Rhodanese-like_dom"/>
</dbReference>
<evidence type="ECO:0000259" key="2">
    <source>
        <dbReference type="PROSITE" id="PS50206"/>
    </source>
</evidence>
<dbReference type="GO" id="GO:0004792">
    <property type="term" value="F:thiosulfate-cyanide sulfurtransferase activity"/>
    <property type="evidence" value="ECO:0007669"/>
    <property type="project" value="TreeGrafter"/>
</dbReference>
<keyword evidence="3" id="KW-0808">Transferase</keyword>
<dbReference type="SUPFAM" id="SSF52821">
    <property type="entry name" value="Rhodanese/Cell cycle control phosphatase"/>
    <property type="match status" value="1"/>
</dbReference>
<dbReference type="SMART" id="SM00450">
    <property type="entry name" value="RHOD"/>
    <property type="match status" value="1"/>
</dbReference>
<dbReference type="Pfam" id="PF00581">
    <property type="entry name" value="Rhodanese"/>
    <property type="match status" value="1"/>
</dbReference>
<comment type="caution">
    <text evidence="3">The sequence shown here is derived from an EMBL/GenBank/DDBJ whole genome shotgun (WGS) entry which is preliminary data.</text>
</comment>
<dbReference type="Proteomes" id="UP000295724">
    <property type="component" value="Unassembled WGS sequence"/>
</dbReference>
<gene>
    <name evidence="3" type="ORF">C8D91_0946</name>
</gene>
<keyword evidence="3" id="KW-0548">Nucleotidyltransferase</keyword>
<evidence type="ECO:0000256" key="1">
    <source>
        <dbReference type="ARBA" id="ARBA00009919"/>
    </source>
</evidence>
<dbReference type="Gene3D" id="3.40.250.10">
    <property type="entry name" value="Rhodanese-like domain"/>
    <property type="match status" value="1"/>
</dbReference>
<dbReference type="RefSeq" id="WP_099019096.1">
    <property type="nucleotide sequence ID" value="NZ_NIHB01000002.1"/>
</dbReference>
<dbReference type="InterPro" id="IPR036873">
    <property type="entry name" value="Rhodanese-like_dom_sf"/>
</dbReference>
<protein>
    <submittedName>
        <fullName evidence="3">Molybdopterin/thiamine biosynthesis adenylyltransferase</fullName>
    </submittedName>
</protein>
<dbReference type="CDD" id="cd00158">
    <property type="entry name" value="RHOD"/>
    <property type="match status" value="1"/>
</dbReference>
<proteinExistence type="inferred from homology"/>
<dbReference type="Gene3D" id="3.40.50.720">
    <property type="entry name" value="NAD(P)-binding Rossmann-like Domain"/>
    <property type="match status" value="1"/>
</dbReference>
<dbReference type="EMBL" id="SNZB01000002">
    <property type="protein sequence ID" value="TDR22456.1"/>
    <property type="molecule type" value="Genomic_DNA"/>
</dbReference>
<dbReference type="FunFam" id="3.40.50.720:FF:000080">
    <property type="entry name" value="Thiazole biosynthesis adenylyltransferase ThiF"/>
    <property type="match status" value="1"/>
</dbReference>
<dbReference type="InterPro" id="IPR045886">
    <property type="entry name" value="ThiF/MoeB/HesA"/>
</dbReference>
<sequence length="342" mass="37540">MKAIEADKLIKQEGYLLVDIRDASEQIQGVAKSAQCMTADQLKAAAVQLKASHKKIIVMCYKGVRSQQLCDQLGRQFVSLSGGFESWCLNNLSIEIPTFNENQIRYQQQIKLAGFGQSAQVKLAQSHVMVVGAGGLGSPALLYLAAAGVGEITLIDDDVVSLSNLHRQILYRENDIGMKKSTQAANELKRLNSSIVINAICDRLSESNVTDLTKGVDMIIDGSDNIQTRYLINDHCNQMAVPWVFAAVTGFEIQVAVFGHEAGEQCYRCLFPHISENDAGNCSAEGILGSVPGMAAMVQVTEAIKYLTGIGENLRNKMMAYNVLNHQFKVLKYPPQQQCQHR</sequence>
<feature type="domain" description="Rhodanese" evidence="2">
    <location>
        <begin position="11"/>
        <end position="96"/>
    </location>
</feature>
<dbReference type="GO" id="GO:0016779">
    <property type="term" value="F:nucleotidyltransferase activity"/>
    <property type="evidence" value="ECO:0007669"/>
    <property type="project" value="UniProtKB-KW"/>
</dbReference>
<reference evidence="3 4" key="1">
    <citation type="submission" date="2019-03" db="EMBL/GenBank/DDBJ databases">
        <title>Genomic Encyclopedia of Type Strains, Phase IV (KMG-IV): sequencing the most valuable type-strain genomes for metagenomic binning, comparative biology and taxonomic classification.</title>
        <authorList>
            <person name="Goeker M."/>
        </authorList>
    </citation>
    <scope>NUCLEOTIDE SEQUENCE [LARGE SCALE GENOMIC DNA]</scope>
    <source>
        <strain evidence="3 4">DSM 25488</strain>
    </source>
</reference>
<name>A0A4R6XRT5_9GAMM</name>